<sequence>MEEPLRMRCNIRMVGRTIHHIIERNLDFQLTAGGDKLVPVVPGTELRLQRHVAAVFVTDRPGTADVAWYGNQAVVLALAKTVTDGVDRRQIDDVETHRLDVVQATDAVLQGAMPVRHVALRTREELIPGGKTGDWPIDHDRQRWRQLMAFAAIGVAGHHAAHDLADAQINGTALLAGSQRSFDGRDDAQHAAEILALRHGGRLLEDHQTLEQFAPEVCTRYALLADFVHPRQISFGIRLDRVLPATDRGDRKLTEPAVVVALRHRAFLPFLVTDLARLEHGRQFVMAFLVDVGADGNLLADDALDGETATDHLRLDRFDDHTRVFFGNHHHSAPKS</sequence>
<dbReference type="Proteomes" id="UP000020077">
    <property type="component" value="Unassembled WGS sequence"/>
</dbReference>
<gene>
    <name evidence="1" type="ORF">AW09_000466</name>
</gene>
<reference evidence="1 2" key="1">
    <citation type="submission" date="2014-02" db="EMBL/GenBank/DDBJ databases">
        <title>Expanding our view of genomic diversity in Candidatus Accumulibacter clades.</title>
        <authorList>
            <person name="Skennerton C.T."/>
            <person name="Barr J.J."/>
            <person name="Slater F.R."/>
            <person name="Bond P.L."/>
            <person name="Tyson G.W."/>
        </authorList>
    </citation>
    <scope>NUCLEOTIDE SEQUENCE [LARGE SCALE GENOMIC DNA]</scope>
    <source>
        <strain evidence="2">BA-91</strain>
    </source>
</reference>
<comment type="caution">
    <text evidence="1">The sequence shown here is derived from an EMBL/GenBank/DDBJ whole genome shotgun (WGS) entry which is preliminary data.</text>
</comment>
<accession>A0A080MAU0</accession>
<evidence type="ECO:0000313" key="2">
    <source>
        <dbReference type="Proteomes" id="UP000020077"/>
    </source>
</evidence>
<evidence type="ECO:0000313" key="1">
    <source>
        <dbReference type="EMBL" id="KFB74259.1"/>
    </source>
</evidence>
<organism evidence="1 2">
    <name type="scientific">Candidatus Accumulibacter phosphatis</name>
    <dbReference type="NCBI Taxonomy" id="327160"/>
    <lineage>
        <taxon>Bacteria</taxon>
        <taxon>Pseudomonadati</taxon>
        <taxon>Pseudomonadota</taxon>
        <taxon>Betaproteobacteria</taxon>
        <taxon>Candidatus Accumulibacter</taxon>
    </lineage>
</organism>
<dbReference type="AlphaFoldDB" id="A0A080MAU0"/>
<protein>
    <submittedName>
        <fullName evidence="1">Uncharacterized protein</fullName>
    </submittedName>
</protein>
<name>A0A080MAU0_9PROT</name>
<proteinExistence type="predicted"/>
<dbReference type="EMBL" id="JDVG02000073">
    <property type="protein sequence ID" value="KFB74259.1"/>
    <property type="molecule type" value="Genomic_DNA"/>
</dbReference>